<organism evidence="7 8">
    <name type="scientific">Pseudofulvibacter geojedonensis</name>
    <dbReference type="NCBI Taxonomy" id="1123758"/>
    <lineage>
        <taxon>Bacteria</taxon>
        <taxon>Pseudomonadati</taxon>
        <taxon>Bacteroidota</taxon>
        <taxon>Flavobacteriia</taxon>
        <taxon>Flavobacteriales</taxon>
        <taxon>Flavobacteriaceae</taxon>
        <taxon>Pseudofulvibacter</taxon>
    </lineage>
</organism>
<dbReference type="RefSeq" id="WP_377714830.1">
    <property type="nucleotide sequence ID" value="NZ_JBHTJM010000008.1"/>
</dbReference>
<keyword evidence="4 5" id="KW-0472">Membrane</keyword>
<dbReference type="PANTHER" id="PTHR30221">
    <property type="entry name" value="SMALL-CONDUCTANCE MECHANOSENSITIVE CHANNEL"/>
    <property type="match status" value="1"/>
</dbReference>
<evidence type="ECO:0000256" key="1">
    <source>
        <dbReference type="ARBA" id="ARBA00004370"/>
    </source>
</evidence>
<reference evidence="8" key="1">
    <citation type="journal article" date="2019" name="Int. J. Syst. Evol. Microbiol.">
        <title>The Global Catalogue of Microorganisms (GCM) 10K type strain sequencing project: providing services to taxonomists for standard genome sequencing and annotation.</title>
        <authorList>
            <consortium name="The Broad Institute Genomics Platform"/>
            <consortium name="The Broad Institute Genome Sequencing Center for Infectious Disease"/>
            <person name="Wu L."/>
            <person name="Ma J."/>
        </authorList>
    </citation>
    <scope>NUCLEOTIDE SEQUENCE [LARGE SCALE GENOMIC DNA]</scope>
    <source>
        <strain evidence="8">CCUG 62114</strain>
    </source>
</reference>
<accession>A0ABW3I1M3</accession>
<evidence type="ECO:0000256" key="5">
    <source>
        <dbReference type="SAM" id="Phobius"/>
    </source>
</evidence>
<dbReference type="InterPro" id="IPR006685">
    <property type="entry name" value="MscS_channel_2nd"/>
</dbReference>
<evidence type="ECO:0000259" key="6">
    <source>
        <dbReference type="Pfam" id="PF00924"/>
    </source>
</evidence>
<dbReference type="SUPFAM" id="SSF50182">
    <property type="entry name" value="Sm-like ribonucleoproteins"/>
    <property type="match status" value="1"/>
</dbReference>
<proteinExistence type="predicted"/>
<comment type="subcellular location">
    <subcellularLocation>
        <location evidence="1">Membrane</location>
    </subcellularLocation>
</comment>
<feature type="transmembrane region" description="Helical" evidence="5">
    <location>
        <begin position="75"/>
        <end position="108"/>
    </location>
</feature>
<dbReference type="Proteomes" id="UP001596997">
    <property type="component" value="Unassembled WGS sequence"/>
</dbReference>
<dbReference type="PANTHER" id="PTHR30221:SF8">
    <property type="entry name" value="SMALL-CONDUCTANCE MECHANOSENSITIVE CHANNEL"/>
    <property type="match status" value="1"/>
</dbReference>
<feature type="transmembrane region" description="Helical" evidence="5">
    <location>
        <begin position="46"/>
        <end position="69"/>
    </location>
</feature>
<evidence type="ECO:0000256" key="3">
    <source>
        <dbReference type="ARBA" id="ARBA00022989"/>
    </source>
</evidence>
<feature type="domain" description="Mechanosensitive ion channel MscS" evidence="6">
    <location>
        <begin position="95"/>
        <end position="158"/>
    </location>
</feature>
<gene>
    <name evidence="7" type="ORF">ACFQ1O_07115</name>
</gene>
<name>A0ABW3I1M3_9FLAO</name>
<comment type="caution">
    <text evidence="7">The sequence shown here is derived from an EMBL/GenBank/DDBJ whole genome shotgun (WGS) entry which is preliminary data.</text>
</comment>
<keyword evidence="3 5" id="KW-1133">Transmembrane helix</keyword>
<dbReference type="EMBL" id="JBHTJM010000008">
    <property type="protein sequence ID" value="MFD0963771.1"/>
    <property type="molecule type" value="Genomic_DNA"/>
</dbReference>
<keyword evidence="8" id="KW-1185">Reference proteome</keyword>
<evidence type="ECO:0000313" key="8">
    <source>
        <dbReference type="Proteomes" id="UP001596997"/>
    </source>
</evidence>
<dbReference type="InterPro" id="IPR045275">
    <property type="entry name" value="MscS_archaea/bacteria_type"/>
</dbReference>
<dbReference type="Gene3D" id="2.30.30.60">
    <property type="match status" value="1"/>
</dbReference>
<feature type="transmembrane region" description="Helical" evidence="5">
    <location>
        <begin position="6"/>
        <end position="26"/>
    </location>
</feature>
<sequence length="165" mass="18650">MKYNLIFNTIISGIIVITLILSIQFIKSGVKKFSISKGIDKNRRKVILNASYLCIYLLSGVLLALTWGIKFNEFSLFISSILAVLGVGFFAQWSLLSNLTSSVILFFYHPMRIGDKIKIIDKDYNWTGTVVDITGFYVFLRTDLGENITIPTSLVLQRGIEILKE</sequence>
<evidence type="ECO:0000313" key="7">
    <source>
        <dbReference type="EMBL" id="MFD0963771.1"/>
    </source>
</evidence>
<evidence type="ECO:0000256" key="4">
    <source>
        <dbReference type="ARBA" id="ARBA00023136"/>
    </source>
</evidence>
<dbReference type="Gene3D" id="1.10.287.1260">
    <property type="match status" value="1"/>
</dbReference>
<dbReference type="Pfam" id="PF00924">
    <property type="entry name" value="MS_channel_2nd"/>
    <property type="match status" value="1"/>
</dbReference>
<dbReference type="InterPro" id="IPR010920">
    <property type="entry name" value="LSM_dom_sf"/>
</dbReference>
<protein>
    <submittedName>
        <fullName evidence="7">Mechanosensitive ion channel domain-containing protein</fullName>
    </submittedName>
</protein>
<keyword evidence="2 5" id="KW-0812">Transmembrane</keyword>
<dbReference type="InterPro" id="IPR023408">
    <property type="entry name" value="MscS_beta-dom_sf"/>
</dbReference>
<evidence type="ECO:0000256" key="2">
    <source>
        <dbReference type="ARBA" id="ARBA00022692"/>
    </source>
</evidence>